<dbReference type="PROSITE" id="PS50110">
    <property type="entry name" value="RESPONSE_REGULATORY"/>
    <property type="match status" value="1"/>
</dbReference>
<dbReference type="InterPro" id="IPR001789">
    <property type="entry name" value="Sig_transdc_resp-reg_receiver"/>
</dbReference>
<dbReference type="SUPFAM" id="SSF52172">
    <property type="entry name" value="CheY-like"/>
    <property type="match status" value="1"/>
</dbReference>
<accession>A0A3E2NI41</accession>
<dbReference type="InterPro" id="IPR052048">
    <property type="entry name" value="ST_Response_Regulator"/>
</dbReference>
<dbReference type="AlphaFoldDB" id="A0A3E2NI41"/>
<dbReference type="Pfam" id="PF00072">
    <property type="entry name" value="Response_reg"/>
    <property type="match status" value="1"/>
</dbReference>
<comment type="caution">
    <text evidence="5">The sequence shown here is derived from an EMBL/GenBank/DDBJ whole genome shotgun (WGS) entry which is preliminary data.</text>
</comment>
<proteinExistence type="predicted"/>
<dbReference type="RefSeq" id="WP_117415460.1">
    <property type="nucleotide sequence ID" value="NZ_QOHO01000009.1"/>
</dbReference>
<keyword evidence="3" id="KW-0597">Phosphoprotein</keyword>
<dbReference type="EMBL" id="QOHO01000009">
    <property type="protein sequence ID" value="RFZ80570.1"/>
    <property type="molecule type" value="Genomic_DNA"/>
</dbReference>
<dbReference type="Gene3D" id="3.40.50.2300">
    <property type="match status" value="1"/>
</dbReference>
<dbReference type="Proteomes" id="UP000260680">
    <property type="component" value="Unassembled WGS sequence"/>
</dbReference>
<name>A0A3E2NI41_9FIRM</name>
<sequence length="121" mass="13460">MKKVLIVDDAAFMRLSLRRIIEKSGFEVIGEAENGLAAVKLYRQLKPDIVTMDITMQELNGIDALKMIKSLDNNARIIMITSLGHKDKVGEAIRAGAVAFILKPFNESFIEKSLKLVTAKQ</sequence>
<feature type="modified residue" description="4-aspartylphosphate" evidence="3">
    <location>
        <position position="53"/>
    </location>
</feature>
<comment type="function">
    <text evidence="2">May play the central regulatory role in sporulation. It may be an element of the effector pathway responsible for the activation of sporulation genes in response to nutritional stress. Spo0A may act in concert with spo0H (a sigma factor) to control the expression of some genes that are critical to the sporulation process.</text>
</comment>
<dbReference type="PANTHER" id="PTHR43228">
    <property type="entry name" value="TWO-COMPONENT RESPONSE REGULATOR"/>
    <property type="match status" value="1"/>
</dbReference>
<dbReference type="SMART" id="SM00448">
    <property type="entry name" value="REC"/>
    <property type="match status" value="1"/>
</dbReference>
<organism evidence="5 6">
    <name type="scientific">Lacrimispora amygdalina</name>
    <dbReference type="NCBI Taxonomy" id="253257"/>
    <lineage>
        <taxon>Bacteria</taxon>
        <taxon>Bacillati</taxon>
        <taxon>Bacillota</taxon>
        <taxon>Clostridia</taxon>
        <taxon>Lachnospirales</taxon>
        <taxon>Lachnospiraceae</taxon>
        <taxon>Lacrimispora</taxon>
    </lineage>
</organism>
<evidence type="ECO:0000256" key="2">
    <source>
        <dbReference type="ARBA" id="ARBA00024867"/>
    </source>
</evidence>
<evidence type="ECO:0000313" key="6">
    <source>
        <dbReference type="Proteomes" id="UP000260680"/>
    </source>
</evidence>
<dbReference type="GO" id="GO:0000160">
    <property type="term" value="P:phosphorelay signal transduction system"/>
    <property type="evidence" value="ECO:0007669"/>
    <property type="project" value="InterPro"/>
</dbReference>
<gene>
    <name evidence="5" type="ORF">DS742_02510</name>
</gene>
<protein>
    <recommendedName>
        <fullName evidence="1">Stage 0 sporulation protein A homolog</fullName>
    </recommendedName>
</protein>
<evidence type="ECO:0000256" key="3">
    <source>
        <dbReference type="PROSITE-ProRule" id="PRU00169"/>
    </source>
</evidence>
<reference evidence="5 6" key="1">
    <citation type="submission" date="2018-07" db="EMBL/GenBank/DDBJ databases">
        <title>New species, Clostridium PI-S10-A1B.</title>
        <authorList>
            <person name="Krishna G."/>
            <person name="Summeta K."/>
            <person name="Shikha S."/>
            <person name="Prabhu P.B."/>
            <person name="Suresh K."/>
        </authorList>
    </citation>
    <scope>NUCLEOTIDE SEQUENCE [LARGE SCALE GENOMIC DNA]</scope>
    <source>
        <strain evidence="5 6">PI-S10-A1B</strain>
    </source>
</reference>
<dbReference type="OrthoDB" id="9790669at2"/>
<evidence type="ECO:0000256" key="1">
    <source>
        <dbReference type="ARBA" id="ARBA00018672"/>
    </source>
</evidence>
<dbReference type="PANTHER" id="PTHR43228:SF1">
    <property type="entry name" value="TWO-COMPONENT RESPONSE REGULATOR ARR22"/>
    <property type="match status" value="1"/>
</dbReference>
<feature type="domain" description="Response regulatory" evidence="4">
    <location>
        <begin position="3"/>
        <end position="118"/>
    </location>
</feature>
<evidence type="ECO:0000259" key="4">
    <source>
        <dbReference type="PROSITE" id="PS50110"/>
    </source>
</evidence>
<dbReference type="InterPro" id="IPR011006">
    <property type="entry name" value="CheY-like_superfamily"/>
</dbReference>
<evidence type="ECO:0000313" key="5">
    <source>
        <dbReference type="EMBL" id="RFZ80570.1"/>
    </source>
</evidence>